<dbReference type="GO" id="GO:0005576">
    <property type="term" value="C:extracellular region"/>
    <property type="evidence" value="ECO:0007669"/>
    <property type="project" value="InterPro"/>
</dbReference>
<dbReference type="InterPro" id="IPR002963">
    <property type="entry name" value="Expansin"/>
</dbReference>
<dbReference type="Pfam" id="PF01357">
    <property type="entry name" value="Expansin_C"/>
    <property type="match status" value="1"/>
</dbReference>
<dbReference type="SUPFAM" id="SSF49590">
    <property type="entry name" value="PHL pollen allergen"/>
    <property type="match status" value="1"/>
</dbReference>
<dbReference type="Pfam" id="PF03330">
    <property type="entry name" value="DPBB_1"/>
    <property type="match status" value="1"/>
</dbReference>
<dbReference type="PANTHER" id="PTHR31867">
    <property type="entry name" value="EXPANSIN-A15"/>
    <property type="match status" value="1"/>
</dbReference>
<evidence type="ECO:0000256" key="4">
    <source>
        <dbReference type="ARBA" id="ARBA00022729"/>
    </source>
</evidence>
<gene>
    <name evidence="9" type="ORF">KC19_1G161400</name>
</gene>
<evidence type="ECO:0000256" key="3">
    <source>
        <dbReference type="ARBA" id="ARBA00022525"/>
    </source>
</evidence>
<sequence length="258" mass="27342">MAMARMALTLMAGALVLLALVLPAQAGSYLGTDWIGGNAHATYYGGVDASGTQGGACGYGNLYSTGYGTNTAALSSALFNSGLTCGACYELQCDSTGSKYCLPGNPSITITATNYCPQNSLGGWCDAPRQHFDLAHPMFVSLAQEGGGVIPVNYRRVPCVKKGGMRFQLNGNPWFVLVLVTNVGGAGDVQQLYIKGDKTGWYPMKRNWGQMWQLTGNSNMPGQALSFRAVLSDGTNVESMDVAPANWRFSQLFEGSQA</sequence>
<reference evidence="9" key="1">
    <citation type="submission" date="2020-06" db="EMBL/GenBank/DDBJ databases">
        <title>WGS assembly of Ceratodon purpureus strain R40.</title>
        <authorList>
            <person name="Carey S.B."/>
            <person name="Jenkins J."/>
            <person name="Shu S."/>
            <person name="Lovell J.T."/>
            <person name="Sreedasyam A."/>
            <person name="Maumus F."/>
            <person name="Tiley G.P."/>
            <person name="Fernandez-Pozo N."/>
            <person name="Barry K."/>
            <person name="Chen C."/>
            <person name="Wang M."/>
            <person name="Lipzen A."/>
            <person name="Daum C."/>
            <person name="Saski C.A."/>
            <person name="Payton A.C."/>
            <person name="Mcbreen J.C."/>
            <person name="Conrad R.E."/>
            <person name="Kollar L.M."/>
            <person name="Olsson S."/>
            <person name="Huttunen S."/>
            <person name="Landis J.B."/>
            <person name="Wickett N.J."/>
            <person name="Johnson M.G."/>
            <person name="Rensing S.A."/>
            <person name="Grimwood J."/>
            <person name="Schmutz J."/>
            <person name="Mcdaniel S.F."/>
        </authorList>
    </citation>
    <scope>NUCLEOTIDE SEQUENCE</scope>
    <source>
        <strain evidence="9">R40</strain>
    </source>
</reference>
<keyword evidence="5" id="KW-0472">Membrane</keyword>
<comment type="function">
    <text evidence="6">Causes loosening and extension of plant cell walls by disrupting non-covalent bonding between cellulose microfibrils and matrix glucans. No enzymatic activity has been found.</text>
</comment>
<accession>A0A8T0J7N8</accession>
<dbReference type="SMART" id="SM00837">
    <property type="entry name" value="DPBB_1"/>
    <property type="match status" value="1"/>
</dbReference>
<evidence type="ECO:0000256" key="2">
    <source>
        <dbReference type="ARBA" id="ARBA00022512"/>
    </source>
</evidence>
<keyword evidence="6" id="KW-0961">Cell wall biogenesis/degradation</keyword>
<name>A0A8T0J7N8_CERPU</name>
<dbReference type="CDD" id="cd22274">
    <property type="entry name" value="DPBB_EXPA_N"/>
    <property type="match status" value="1"/>
</dbReference>
<keyword evidence="4 6" id="KW-0732">Signal</keyword>
<keyword evidence="10" id="KW-1185">Reference proteome</keyword>
<feature type="domain" description="Expansin-like CBD" evidence="8">
    <location>
        <begin position="174"/>
        <end position="255"/>
    </location>
</feature>
<dbReference type="GO" id="GO:0009664">
    <property type="term" value="P:plant-type cell wall organization"/>
    <property type="evidence" value="ECO:0007669"/>
    <property type="project" value="InterPro"/>
</dbReference>
<dbReference type="EMBL" id="CM026421">
    <property type="protein sequence ID" value="KAG0591252.1"/>
    <property type="molecule type" value="Genomic_DNA"/>
</dbReference>
<dbReference type="PRINTS" id="PR01225">
    <property type="entry name" value="EXPANSNFAMLY"/>
</dbReference>
<comment type="similarity">
    <text evidence="1 6">Belongs to the expansin family. Expansin A subfamily.</text>
</comment>
<evidence type="ECO:0000256" key="5">
    <source>
        <dbReference type="ARBA" id="ARBA00023136"/>
    </source>
</evidence>
<feature type="signal peptide" evidence="6">
    <location>
        <begin position="1"/>
        <end position="26"/>
    </location>
</feature>
<keyword evidence="3 6" id="KW-0964">Secreted</keyword>
<comment type="caution">
    <text evidence="9">The sequence shown here is derived from an EMBL/GenBank/DDBJ whole genome shotgun (WGS) entry which is preliminary data.</text>
</comment>
<evidence type="ECO:0000313" key="10">
    <source>
        <dbReference type="Proteomes" id="UP000822688"/>
    </source>
</evidence>
<proteinExistence type="inferred from homology"/>
<dbReference type="InterPro" id="IPR007118">
    <property type="entry name" value="Expan_Lol_pI"/>
</dbReference>
<dbReference type="InterPro" id="IPR009009">
    <property type="entry name" value="RlpA-like_DPBB"/>
</dbReference>
<dbReference type="GO" id="GO:0016020">
    <property type="term" value="C:membrane"/>
    <property type="evidence" value="ECO:0007669"/>
    <property type="project" value="UniProtKB-SubCell"/>
</dbReference>
<dbReference type="Proteomes" id="UP000822688">
    <property type="component" value="Chromosome 1"/>
</dbReference>
<protein>
    <recommendedName>
        <fullName evidence="6">Expansin</fullName>
    </recommendedName>
</protein>
<evidence type="ECO:0000313" key="9">
    <source>
        <dbReference type="EMBL" id="KAG0591252.1"/>
    </source>
</evidence>
<keyword evidence="2 6" id="KW-0134">Cell wall</keyword>
<dbReference type="InterPro" id="IPR007117">
    <property type="entry name" value="Expansin_CBD"/>
</dbReference>
<dbReference type="AlphaFoldDB" id="A0A8T0J7N8"/>
<organism evidence="9 10">
    <name type="scientific">Ceratodon purpureus</name>
    <name type="common">Fire moss</name>
    <name type="synonym">Dicranum purpureum</name>
    <dbReference type="NCBI Taxonomy" id="3225"/>
    <lineage>
        <taxon>Eukaryota</taxon>
        <taxon>Viridiplantae</taxon>
        <taxon>Streptophyta</taxon>
        <taxon>Embryophyta</taxon>
        <taxon>Bryophyta</taxon>
        <taxon>Bryophytina</taxon>
        <taxon>Bryopsida</taxon>
        <taxon>Dicranidae</taxon>
        <taxon>Pseudoditrichales</taxon>
        <taxon>Ditrichaceae</taxon>
        <taxon>Ceratodon</taxon>
    </lineage>
</organism>
<feature type="chain" id="PRO_5035968643" description="Expansin" evidence="6">
    <location>
        <begin position="27"/>
        <end position="258"/>
    </location>
</feature>
<comment type="subcellular location">
    <subcellularLocation>
        <location evidence="6">Secreted</location>
        <location evidence="6">Cell wall</location>
    </subcellularLocation>
    <subcellularLocation>
        <location evidence="6">Membrane</location>
        <topology evidence="6">Peripheral membrane protein</topology>
    </subcellularLocation>
</comment>
<dbReference type="SUPFAM" id="SSF50685">
    <property type="entry name" value="Barwin-like endoglucanases"/>
    <property type="match status" value="1"/>
</dbReference>
<evidence type="ECO:0000256" key="6">
    <source>
        <dbReference type="RuleBase" id="RU365023"/>
    </source>
</evidence>
<dbReference type="Gene3D" id="2.60.40.760">
    <property type="entry name" value="Expansin, cellulose-binding-like domain"/>
    <property type="match status" value="1"/>
</dbReference>
<evidence type="ECO:0000259" key="8">
    <source>
        <dbReference type="PROSITE" id="PS50843"/>
    </source>
</evidence>
<feature type="domain" description="Expansin-like EG45" evidence="7">
    <location>
        <begin position="54"/>
        <end position="164"/>
    </location>
</feature>
<evidence type="ECO:0000256" key="1">
    <source>
        <dbReference type="ARBA" id="ARBA00005392"/>
    </source>
</evidence>
<dbReference type="InterPro" id="IPR036908">
    <property type="entry name" value="RlpA-like_sf"/>
</dbReference>
<dbReference type="InterPro" id="IPR036749">
    <property type="entry name" value="Expansin_CBD_sf"/>
</dbReference>
<dbReference type="Gene3D" id="2.40.40.10">
    <property type="entry name" value="RlpA-like domain"/>
    <property type="match status" value="1"/>
</dbReference>
<evidence type="ECO:0000259" key="7">
    <source>
        <dbReference type="PROSITE" id="PS50842"/>
    </source>
</evidence>
<dbReference type="PROSITE" id="PS50842">
    <property type="entry name" value="EXPANSIN_EG45"/>
    <property type="match status" value="1"/>
</dbReference>
<dbReference type="PROSITE" id="PS50843">
    <property type="entry name" value="EXPANSIN_CBD"/>
    <property type="match status" value="1"/>
</dbReference>
<dbReference type="InterPro" id="IPR007112">
    <property type="entry name" value="Expansin/allergen_DPBB_dom"/>
</dbReference>
<dbReference type="PRINTS" id="PR01226">
    <property type="entry name" value="EXPANSIN"/>
</dbReference>